<dbReference type="NCBIfam" id="TIGR01643">
    <property type="entry name" value="YD_repeat_2x"/>
    <property type="match status" value="2"/>
</dbReference>
<gene>
    <name evidence="4" type="ORF">QEH52_14760</name>
</gene>
<dbReference type="Gene3D" id="2.180.10.10">
    <property type="entry name" value="RHS repeat-associated core"/>
    <property type="match status" value="2"/>
</dbReference>
<protein>
    <submittedName>
        <fullName evidence="4">DUF6531 domain-containing protein</fullName>
    </submittedName>
</protein>
<feature type="chain" id="PRO_5046117238" evidence="2">
    <location>
        <begin position="22"/>
        <end position="2328"/>
    </location>
</feature>
<dbReference type="RefSeq" id="WP_308951469.1">
    <property type="nucleotide sequence ID" value="NZ_JARXHW010000040.1"/>
</dbReference>
<dbReference type="InterPro" id="IPR006530">
    <property type="entry name" value="YD"/>
</dbReference>
<feature type="compositionally biased region" description="Basic and acidic residues" evidence="1">
    <location>
        <begin position="2194"/>
        <end position="2203"/>
    </location>
</feature>
<evidence type="ECO:0000256" key="1">
    <source>
        <dbReference type="SAM" id="MobiDB-lite"/>
    </source>
</evidence>
<reference evidence="4 5" key="1">
    <citation type="submission" date="2023-04" db="EMBL/GenBank/DDBJ databases">
        <title>A novel bacteria isolated from coastal sediment.</title>
        <authorList>
            <person name="Liu X.-J."/>
            <person name="Du Z.-J."/>
        </authorList>
    </citation>
    <scope>NUCLEOTIDE SEQUENCE [LARGE SCALE GENOMIC DNA]</scope>
    <source>
        <strain evidence="4 5">SDUM461003</strain>
    </source>
</reference>
<keyword evidence="2" id="KW-0732">Signal</keyword>
<feature type="region of interest" description="Disordered" evidence="1">
    <location>
        <begin position="2194"/>
        <end position="2214"/>
    </location>
</feature>
<dbReference type="InterPro" id="IPR050708">
    <property type="entry name" value="T6SS_VgrG/RHS"/>
</dbReference>
<evidence type="ECO:0000256" key="2">
    <source>
        <dbReference type="SAM" id="SignalP"/>
    </source>
</evidence>
<proteinExistence type="predicted"/>
<feature type="region of interest" description="Disordered" evidence="1">
    <location>
        <begin position="1711"/>
        <end position="1731"/>
    </location>
</feature>
<feature type="compositionally biased region" description="Basic and acidic residues" evidence="1">
    <location>
        <begin position="797"/>
        <end position="808"/>
    </location>
</feature>
<feature type="signal peptide" evidence="2">
    <location>
        <begin position="1"/>
        <end position="21"/>
    </location>
</feature>
<dbReference type="InterPro" id="IPR045351">
    <property type="entry name" value="DUF6531"/>
</dbReference>
<dbReference type="Proteomes" id="UP001225316">
    <property type="component" value="Unassembled WGS sequence"/>
</dbReference>
<dbReference type="SUPFAM" id="SSF54001">
    <property type="entry name" value="Cysteine proteinases"/>
    <property type="match status" value="1"/>
</dbReference>
<feature type="domain" description="DUF6531" evidence="3">
    <location>
        <begin position="837"/>
        <end position="911"/>
    </location>
</feature>
<dbReference type="InterPro" id="IPR031325">
    <property type="entry name" value="RHS_repeat"/>
</dbReference>
<name>A0ABU1AXA0_9BACT</name>
<dbReference type="PANTHER" id="PTHR32305:SF15">
    <property type="entry name" value="PROTEIN RHSA-RELATED"/>
    <property type="match status" value="1"/>
</dbReference>
<dbReference type="PANTHER" id="PTHR32305">
    <property type="match status" value="1"/>
</dbReference>
<comment type="caution">
    <text evidence="4">The sequence shown here is derived from an EMBL/GenBank/DDBJ whole genome shotgun (WGS) entry which is preliminary data.</text>
</comment>
<evidence type="ECO:0000313" key="4">
    <source>
        <dbReference type="EMBL" id="MDQ8208785.1"/>
    </source>
</evidence>
<feature type="region of interest" description="Disordered" evidence="1">
    <location>
        <begin position="775"/>
        <end position="844"/>
    </location>
</feature>
<organism evidence="4 5">
    <name type="scientific">Thalassobacterium maritimum</name>
    <dbReference type="NCBI Taxonomy" id="3041265"/>
    <lineage>
        <taxon>Bacteria</taxon>
        <taxon>Pseudomonadati</taxon>
        <taxon>Verrucomicrobiota</taxon>
        <taxon>Opitutia</taxon>
        <taxon>Puniceicoccales</taxon>
        <taxon>Coraliomargaritaceae</taxon>
        <taxon>Thalassobacterium</taxon>
    </lineage>
</organism>
<dbReference type="EMBL" id="JARXHW010000040">
    <property type="protein sequence ID" value="MDQ8208785.1"/>
    <property type="molecule type" value="Genomic_DNA"/>
</dbReference>
<evidence type="ECO:0000313" key="5">
    <source>
        <dbReference type="Proteomes" id="UP001225316"/>
    </source>
</evidence>
<feature type="compositionally biased region" description="Polar residues" evidence="1">
    <location>
        <begin position="1712"/>
        <end position="1731"/>
    </location>
</feature>
<evidence type="ECO:0000259" key="3">
    <source>
        <dbReference type="Pfam" id="PF20148"/>
    </source>
</evidence>
<dbReference type="InterPro" id="IPR038765">
    <property type="entry name" value="Papain-like_cys_pep_sf"/>
</dbReference>
<accession>A0ABU1AXA0</accession>
<sequence length="2328" mass="258032">MTLKLYVFSWLVSSFAIPLFAASPTQHQTVFIDREAYQSVAHAPDYLGASPDELIGGGAFYVNDPVVNLSAITWSDSNSDGYGDVPTDVSQELSEHYLLNQLVENLDGDPIALAAFVQNEIELVNGFQSPTTGQAQWGESRTIYRGAYGTYLEKQGSPWEQSALLVYLLRRAGYPAAVVEAPKYVDPYVPSQYAYTMYMRSDRLDRMLGMRLVEDIEPDDTASVDYPWVIVNDEKDGSGTWRHLFPWIKDVVVEEGFDPYSYLPEDYNSGEEWVEQYLQNDPAIMGLVTADGKDTAGLLFSRFLSQYIADDSLSLEDVGFHRYYRKSQYNEWSDFPRPYVVGLFDSQGNAYMMNPVVKSQDLVASDAGRFSAVRLTVFDPNVGSGTPILETDVIMTCQLANRNLYFYRDGDGGDIGLVLDALNPSGSVTAGDFTGSDIAGSQSITAADTGQALAIAIQYYNMADINQSSAEVVDYRDLPSDKGVASLVLNDGNVTSLMVDEMVRVFEMELAQTTPSERKIAAQTAFMAGQMYWKNALKEDAELARMHKIHNYLSYGVCISKYEAIGAAGAPYNTPSVDIPYHVGTYINGTIHPDDSSISASEAATDFKLLQVANFSSHEHQVLNTLYGTGNAISTVKLLQIANRDFSTGTGLYPDGYYEFNRSEFDSADTDPTYSSLKSAAGGLWETTREVLGYDDPSYEIGGWERVYMTPFDITMDSATGEIAGYTGMGVLVTSSEGHGALISGGQNGGFGPTFILDYIDSLINGVLKLQLGPDSDPIITDQTHPTGDDTPDPQTDTERSESDKRNGVDTAGDPTGPQDKGDVGPTENNDSSDDVGDPVDPITGKFVSDHVDLTLNGPFALQLRRNYSSFNVAHNLFGYGWKLNFMPYINVKADDSALFVADLDGSVVQYTRVPASSPMRWEASTDAADNPYLDNNFHSEIGGQSNRYAAYVEKTAEGADTVYTLHKPNGHEARYLVRSFPTDLGAGTVERTRPYLDTWEDAFGNAMTFSYYEDNTSREYGELRRIQSSNGNYIVFLYNRNREITEAFTNDGRRLYYNYDEWGDLRQVTLPDNAVIKYEYKYLTDVNGDAYSTHLIERVTKPDGRVLENTYDPLYDPEILANSAVTLRRVVSQKATVGDTLELVENAVYEYFEADDASVTDATAQPWTQAGFDVTLIHSDVRPALGRLTTIYVHQDGLKRFIADPLASSSFSPSNTDIDYVLTYEYYGDSETNGFPRSLKRMRDKRGLEMLYEYDSLGNIAKSTKRGDITGDGSSEDVSTFFFYDAVNYLPTKVIYPAETAGGTNRIVLNTYADTGSAKRADDLSNPGYELYRFLPQATATYEVVSASIDATTPSAADEQATLSFLYDHEEDLTTGTVAYGLLKSTLHQGADDASDKARTEYAHDARGFITSTTEYTFSADANVVTDFEYNTRGELVTKTDSAGRVVRYDYDMLGRLTHTEKFGSVSAALPAWWSYNHYNLNGELTWTDGPRRGVEDYVFRDYDGAGRVLAEVVWRSEAVPGAASVRPVAGQDDFLGQAITYYDYDAFGNLTSTIDPLGNETVFDYDALGRLTTKTQPTVGSITAEESYTYEPGNRAATHTNALGGVTTNFYTDHGALKQSDAPTVDGRSESWTYYLDGRKHTHTRSNGAVTTYTYNDANRTTTMETIKGGVTLEKTVTYFDTRGNTLQREVFYQGSQFHTFETSYDGLNRVSQSSGPPEQLRSSPAETASALQQTDYSYTYSTTGDRYTVTATSDGDKTIQVFDDIGRLTRSEQRDASDNLHYQEHTLYSTNHLFVYKRYGSDPLDQRQQVSASNNSGQNILTLFADNTLIRRVYDKAGNLTEFYDEASLTDGSPRFAYSYDARNRMASETKLDGSVTTFEYDAANNPILRSMPGGIKHRQAFDAASRITGEYLEGSDTSTSRDIDYNYFASTEDIGLLQSRIENTGTSDQITHSYQYDDLLRLERYSCDGSNYTGFAHRYEYDLRSLLTGVTRAPTGVAGDQVSTRIEHELDGYGQLLEERVVTGTGSVDSFTPNALHSHIRQSWDGQGRRNRFGLGGDVTPMGSLAPAFDYDFYASNRLAAIAPNAFSDPWEVQYDYEDNLLLSERRFRVNDSYNARQTKTLNRRLDNSTPYRDPRGRLLRNVQTANGQPLLNETLAWSDDSKLGAYTLARGAGTGSAWDDFTDSRSHTYDPDNRRLETESFVPNPGGSTRTFNYDFDSDDLGVRVKATLDNPANTAWEVSDPDTTGLDAFMRIVAETAQPEERSFTVSGSSTGPGIFELFLGEGASPSTFEFLQTIDPDVDYGDGTWSIPLTLEAGQYTLEAR</sequence>
<dbReference type="Pfam" id="PF05593">
    <property type="entry name" value="RHS_repeat"/>
    <property type="match status" value="2"/>
</dbReference>
<feature type="non-terminal residue" evidence="4">
    <location>
        <position position="2328"/>
    </location>
</feature>
<keyword evidence="5" id="KW-1185">Reference proteome</keyword>
<dbReference type="Pfam" id="PF20148">
    <property type="entry name" value="DUF6531"/>
    <property type="match status" value="1"/>
</dbReference>